<accession>A0A6B0YU13</accession>
<protein>
    <submittedName>
        <fullName evidence="3">Gfo/Idh/MocA family oxidoreductase</fullName>
    </submittedName>
</protein>
<dbReference type="PANTHER" id="PTHR43249:SF1">
    <property type="entry name" value="D-GLUCOSIDE 3-DEHYDROGENASE"/>
    <property type="match status" value="1"/>
</dbReference>
<dbReference type="InterPro" id="IPR000683">
    <property type="entry name" value="Gfo/Idh/MocA-like_OxRdtase_N"/>
</dbReference>
<name>A0A6B0YU13_9CHLR</name>
<feature type="domain" description="GFO/IDH/MocA-like oxidoreductase" evidence="2">
    <location>
        <begin position="138"/>
        <end position="259"/>
    </location>
</feature>
<dbReference type="EMBL" id="VXRG01000103">
    <property type="protein sequence ID" value="MXY94193.1"/>
    <property type="molecule type" value="Genomic_DNA"/>
</dbReference>
<sequence>MSNSPSPQGSKLRHAVVGMGAGIFRSHSNGLSLDDVEVVGGSDVAPEPGQERAEEWGCPFYPDHRQMLAETKPDVTVIITPHPFHAPIAIDALNAGSHVLVEKPIAIQVKEADAMIAAARANNRVLAVNYQYRQLPHVRAMKRLIDSGQLGRIQRVTGIFPWMRTAAYYLRGGWRGTWRGEGGGVLMNQAPHDLDLVCHLVGSPQRVYAATCTRLHAIQTEDTATALLEWPEDAHGTIYFSTTESGPRTFEVSGTGGKIVLHQDRIEYERYETDLRQLITDSPEPFVRTEAADADAGIEDEPEQHGHAAVYNDFHRAIREGGEPRCNGEEGLKSLELANAMIYSGATGEAVELPLDREAYSDLLDRLQAEDV</sequence>
<dbReference type="Gene3D" id="3.40.50.720">
    <property type="entry name" value="NAD(P)-binding Rossmann-like Domain"/>
    <property type="match status" value="1"/>
</dbReference>
<organism evidence="3">
    <name type="scientific">Caldilineaceae bacterium SB0664_bin_27</name>
    <dbReference type="NCBI Taxonomy" id="2605260"/>
    <lineage>
        <taxon>Bacteria</taxon>
        <taxon>Bacillati</taxon>
        <taxon>Chloroflexota</taxon>
        <taxon>Caldilineae</taxon>
        <taxon>Caldilineales</taxon>
        <taxon>Caldilineaceae</taxon>
    </lineage>
</organism>
<dbReference type="SUPFAM" id="SSF51735">
    <property type="entry name" value="NAD(P)-binding Rossmann-fold domains"/>
    <property type="match status" value="1"/>
</dbReference>
<feature type="domain" description="Gfo/Idh/MocA-like oxidoreductase N-terminal" evidence="1">
    <location>
        <begin position="13"/>
        <end position="130"/>
    </location>
</feature>
<dbReference type="Pfam" id="PF01408">
    <property type="entry name" value="GFO_IDH_MocA"/>
    <property type="match status" value="1"/>
</dbReference>
<dbReference type="SUPFAM" id="SSF55347">
    <property type="entry name" value="Glyceraldehyde-3-phosphate dehydrogenase-like, C-terminal domain"/>
    <property type="match status" value="1"/>
</dbReference>
<proteinExistence type="predicted"/>
<comment type="caution">
    <text evidence="3">The sequence shown here is derived from an EMBL/GenBank/DDBJ whole genome shotgun (WGS) entry which is preliminary data.</text>
</comment>
<dbReference type="InterPro" id="IPR052515">
    <property type="entry name" value="Gfo/Idh/MocA_Oxidoreductase"/>
</dbReference>
<gene>
    <name evidence="3" type="ORF">F4Y42_12190</name>
</gene>
<dbReference type="InterPro" id="IPR055170">
    <property type="entry name" value="GFO_IDH_MocA-like_dom"/>
</dbReference>
<evidence type="ECO:0000259" key="2">
    <source>
        <dbReference type="Pfam" id="PF22725"/>
    </source>
</evidence>
<dbReference type="Pfam" id="PF22725">
    <property type="entry name" value="GFO_IDH_MocA_C3"/>
    <property type="match status" value="1"/>
</dbReference>
<dbReference type="PANTHER" id="PTHR43249">
    <property type="entry name" value="UDP-N-ACETYL-2-AMINO-2-DEOXY-D-GLUCURONATE OXIDASE"/>
    <property type="match status" value="1"/>
</dbReference>
<evidence type="ECO:0000313" key="3">
    <source>
        <dbReference type="EMBL" id="MXY94193.1"/>
    </source>
</evidence>
<dbReference type="AlphaFoldDB" id="A0A6B0YU13"/>
<dbReference type="GO" id="GO:0000166">
    <property type="term" value="F:nucleotide binding"/>
    <property type="evidence" value="ECO:0007669"/>
    <property type="project" value="InterPro"/>
</dbReference>
<dbReference type="Gene3D" id="3.30.360.10">
    <property type="entry name" value="Dihydrodipicolinate Reductase, domain 2"/>
    <property type="match status" value="1"/>
</dbReference>
<reference evidence="3" key="1">
    <citation type="submission" date="2019-09" db="EMBL/GenBank/DDBJ databases">
        <title>Characterisation of the sponge microbiome using genome-centric metagenomics.</title>
        <authorList>
            <person name="Engelberts J.P."/>
            <person name="Robbins S.J."/>
            <person name="De Goeij J.M."/>
            <person name="Aranda M."/>
            <person name="Bell S.C."/>
            <person name="Webster N.S."/>
        </authorList>
    </citation>
    <scope>NUCLEOTIDE SEQUENCE</scope>
    <source>
        <strain evidence="3">SB0664_bin_27</strain>
    </source>
</reference>
<dbReference type="InterPro" id="IPR036291">
    <property type="entry name" value="NAD(P)-bd_dom_sf"/>
</dbReference>
<evidence type="ECO:0000259" key="1">
    <source>
        <dbReference type="Pfam" id="PF01408"/>
    </source>
</evidence>